<dbReference type="InterPro" id="IPR031849">
    <property type="entry name" value="DUF5069"/>
</dbReference>
<reference evidence="2" key="1">
    <citation type="submission" date="2023-03" db="EMBL/GenBank/DDBJ databases">
        <title>Lomoglobus Profundus gen. nov., sp. nov., a novel member of the phylum Verrucomicrobia, isolated from deep-marine sediment of South China Sea.</title>
        <authorList>
            <person name="Ahmad T."/>
            <person name="Ishaq S.E."/>
            <person name="Wang F."/>
        </authorList>
    </citation>
    <scope>NUCLEOTIDE SEQUENCE</scope>
    <source>
        <strain evidence="2">LMO-M01</strain>
    </source>
</reference>
<name>A0AAF0CM81_9BACT</name>
<dbReference type="KEGG" id="slom:PXH66_15560"/>
<protein>
    <submittedName>
        <fullName evidence="2">DUF5069 domain-containing protein</fullName>
    </submittedName>
</protein>
<dbReference type="Proteomes" id="UP001218638">
    <property type="component" value="Chromosome"/>
</dbReference>
<evidence type="ECO:0000313" key="2">
    <source>
        <dbReference type="EMBL" id="WED63753.1"/>
    </source>
</evidence>
<feature type="domain" description="DUF5069" evidence="1">
    <location>
        <begin position="3"/>
        <end position="129"/>
    </location>
</feature>
<accession>A0AAF0CM81</accession>
<organism evidence="2 3">
    <name type="scientific">Synoicihabitans lomoniglobus</name>
    <dbReference type="NCBI Taxonomy" id="2909285"/>
    <lineage>
        <taxon>Bacteria</taxon>
        <taxon>Pseudomonadati</taxon>
        <taxon>Verrucomicrobiota</taxon>
        <taxon>Opitutia</taxon>
        <taxon>Opitutales</taxon>
        <taxon>Opitutaceae</taxon>
        <taxon>Synoicihabitans</taxon>
    </lineage>
</organism>
<evidence type="ECO:0000259" key="1">
    <source>
        <dbReference type="Pfam" id="PF16798"/>
    </source>
</evidence>
<dbReference type="RefSeq" id="WP_330930455.1">
    <property type="nucleotide sequence ID" value="NZ_CP119075.1"/>
</dbReference>
<gene>
    <name evidence="2" type="ORF">PXH66_15560</name>
</gene>
<evidence type="ECO:0000313" key="3">
    <source>
        <dbReference type="Proteomes" id="UP001218638"/>
    </source>
</evidence>
<dbReference type="EMBL" id="CP119075">
    <property type="protein sequence ID" value="WED63753.1"/>
    <property type="molecule type" value="Genomic_DNA"/>
</dbReference>
<dbReference type="Pfam" id="PF16798">
    <property type="entry name" value="DUF5069"/>
    <property type="match status" value="1"/>
</dbReference>
<sequence length="145" mass="16574">MKLRRPWDELAGCMWLARFFDKARLHLAGKLGPDFEPFFGHKLATDGTFFAHFELSLEEVLPAVAAANDDDDAFAAWFAQRPASSPARIAAWNEIAYNLGKPGHLMERSYAFAKRRYYKTEDPRLDGVFAGIAWDEGYLDEMPRR</sequence>
<dbReference type="AlphaFoldDB" id="A0AAF0CM81"/>
<keyword evidence="3" id="KW-1185">Reference proteome</keyword>
<proteinExistence type="predicted"/>